<dbReference type="Proteomes" id="UP000192900">
    <property type="component" value="Chromosome"/>
</dbReference>
<reference evidence="6 7" key="1">
    <citation type="submission" date="2017-02" db="EMBL/GenBank/DDBJ databases">
        <title>Complete genome sequence of the drought resistance-promoting endophyte Pantoea alhagi LTYR-11Z.</title>
        <authorList>
            <person name="Zhang L."/>
        </authorList>
    </citation>
    <scope>NUCLEOTIDE SEQUENCE [LARGE SCALE GENOMIC DNA]</scope>
    <source>
        <strain evidence="6 7">LTYR-11Z</strain>
    </source>
</reference>
<dbReference type="CDD" id="cd01029">
    <property type="entry name" value="TOPRIM_primases"/>
    <property type="match status" value="1"/>
</dbReference>
<evidence type="ECO:0000259" key="5">
    <source>
        <dbReference type="PROSITE" id="PS51206"/>
    </source>
</evidence>
<dbReference type="Pfam" id="PF03288">
    <property type="entry name" value="Pox_D5"/>
    <property type="match status" value="1"/>
</dbReference>
<dbReference type="Gene3D" id="1.10.10.10">
    <property type="entry name" value="Winged helix-like DNA-binding domain superfamily/Winged helix DNA-binding domain"/>
    <property type="match status" value="1"/>
</dbReference>
<dbReference type="Gene3D" id="3.40.50.300">
    <property type="entry name" value="P-loop containing nucleotide triphosphate hydrolases"/>
    <property type="match status" value="1"/>
</dbReference>
<dbReference type="InterPro" id="IPR014818">
    <property type="entry name" value="Phage/plasmid_primase_P4_C"/>
</dbReference>
<dbReference type="EMBL" id="CP019706">
    <property type="protein sequence ID" value="ARJ40982.1"/>
    <property type="molecule type" value="Genomic_DNA"/>
</dbReference>
<dbReference type="Pfam" id="PF08273">
    <property type="entry name" value="Zn_Ribbon_Prim"/>
    <property type="match status" value="1"/>
</dbReference>
<dbReference type="InterPro" id="IPR014015">
    <property type="entry name" value="Helicase_SF3_DNA-vir"/>
</dbReference>
<keyword evidence="2" id="KW-0378">Hydrolase</keyword>
<evidence type="ECO:0000256" key="3">
    <source>
        <dbReference type="ARBA" id="ARBA00022806"/>
    </source>
</evidence>
<dbReference type="PANTHER" id="PTHR35372:SF2">
    <property type="entry name" value="SF3 HELICASE DOMAIN-CONTAINING PROTEIN"/>
    <property type="match status" value="1"/>
</dbReference>
<evidence type="ECO:0000256" key="2">
    <source>
        <dbReference type="ARBA" id="ARBA00022801"/>
    </source>
</evidence>
<dbReference type="Pfam" id="PF19263">
    <property type="entry name" value="DUF5906"/>
    <property type="match status" value="1"/>
</dbReference>
<dbReference type="Pfam" id="PF13362">
    <property type="entry name" value="Toprim_3"/>
    <property type="match status" value="1"/>
</dbReference>
<dbReference type="InterPro" id="IPR027417">
    <property type="entry name" value="P-loop_NTPase"/>
</dbReference>
<dbReference type="OrthoDB" id="784829at2"/>
<keyword evidence="4" id="KW-0067">ATP-binding</keyword>
<evidence type="ECO:0000256" key="1">
    <source>
        <dbReference type="ARBA" id="ARBA00022741"/>
    </source>
</evidence>
<dbReference type="SMART" id="SM00778">
    <property type="entry name" value="Prim_Zn_Ribbon"/>
    <property type="match status" value="1"/>
</dbReference>
<name>A0A1W6B1M5_9GAMM</name>
<evidence type="ECO:0000313" key="7">
    <source>
        <dbReference type="Proteomes" id="UP000192900"/>
    </source>
</evidence>
<dbReference type="RefSeq" id="WP_085067827.1">
    <property type="nucleotide sequence ID" value="NZ_CP019706.1"/>
</dbReference>
<dbReference type="InterPro" id="IPR045455">
    <property type="entry name" value="NrS-1_pol-like_helicase"/>
</dbReference>
<evidence type="ECO:0000256" key="4">
    <source>
        <dbReference type="ARBA" id="ARBA00022840"/>
    </source>
</evidence>
<keyword evidence="3" id="KW-0347">Helicase</keyword>
<dbReference type="SUPFAM" id="SSF46785">
    <property type="entry name" value="Winged helix' DNA-binding domain"/>
    <property type="match status" value="1"/>
</dbReference>
<dbReference type="InterPro" id="IPR006500">
    <property type="entry name" value="Helicase_put_C_phage/plasmid"/>
</dbReference>
<accession>A0A1W6B1M5</accession>
<protein>
    <submittedName>
        <fullName evidence="6">DNA primase</fullName>
    </submittedName>
</protein>
<dbReference type="NCBIfam" id="TIGR01613">
    <property type="entry name" value="primase_Cterm"/>
    <property type="match status" value="1"/>
</dbReference>
<dbReference type="GO" id="GO:0004386">
    <property type="term" value="F:helicase activity"/>
    <property type="evidence" value="ECO:0007669"/>
    <property type="project" value="UniProtKB-KW"/>
</dbReference>
<dbReference type="GO" id="GO:0016787">
    <property type="term" value="F:hydrolase activity"/>
    <property type="evidence" value="ECO:0007669"/>
    <property type="project" value="UniProtKB-KW"/>
</dbReference>
<dbReference type="InterPro" id="IPR004968">
    <property type="entry name" value="DNA_primase/NTPase_C"/>
</dbReference>
<dbReference type="PANTHER" id="PTHR35372">
    <property type="entry name" value="ATP BINDING PROTEIN-RELATED"/>
    <property type="match status" value="1"/>
</dbReference>
<dbReference type="GO" id="GO:0008270">
    <property type="term" value="F:zinc ion binding"/>
    <property type="evidence" value="ECO:0007669"/>
    <property type="project" value="InterPro"/>
</dbReference>
<dbReference type="InterPro" id="IPR006171">
    <property type="entry name" value="TOPRIM_dom"/>
</dbReference>
<gene>
    <name evidence="6" type="ORF">B1H58_02535</name>
</gene>
<feature type="domain" description="SF3 helicase" evidence="5">
    <location>
        <begin position="474"/>
        <end position="627"/>
    </location>
</feature>
<dbReference type="PROSITE" id="PS51206">
    <property type="entry name" value="SF3_HELICASE_1"/>
    <property type="match status" value="1"/>
</dbReference>
<dbReference type="InterPro" id="IPR034154">
    <property type="entry name" value="TOPRIM_DnaG/twinkle"/>
</dbReference>
<keyword evidence="1" id="KW-0547">Nucleotide-binding</keyword>
<dbReference type="InterPro" id="IPR051620">
    <property type="entry name" value="ORF904-like_C"/>
</dbReference>
<dbReference type="GO" id="GO:0005524">
    <property type="term" value="F:ATP binding"/>
    <property type="evidence" value="ECO:0007669"/>
    <property type="project" value="UniProtKB-KW"/>
</dbReference>
<dbReference type="SUPFAM" id="SSF52540">
    <property type="entry name" value="P-loop containing nucleoside triphosphate hydrolases"/>
    <property type="match status" value="1"/>
</dbReference>
<dbReference type="SUPFAM" id="SSF57783">
    <property type="entry name" value="Zinc beta-ribbon"/>
    <property type="match status" value="1"/>
</dbReference>
<sequence length="777" mass="84957">MKMTVSDAAKAARGHWPRILPALGLNVVKNRHMPCPVCGGTDRFRFDDQEGRGTWLCNQCGAGDGMDLVKKALRINLTEAAARVNGLTGNLPPVDDTAAAPADAEDDEAAREAAAALAQQLLSSAREAAGNPYLSRKGWPQQPCLTLTKPQKIAITTYRPGDMVVPLHDMNGQLVNVQLINAEGVKRTLKGGQVKGACHVLASCTPAKRIWLTEGYATGLTVHNLTGDEVWVALSSSNFLSLAGLVREKHATLPLLIAADRDLNGDGQRKAQKAAEACNATVALPPVFGDWNDAYMQHGEAATRQALREAAAPPAASPFDVMSEAEFTAMSASEKAERVAEHYRSNLAVDASGEILCRYEAGAWKVISGNQFGRDVAKLFQCLRAPFSAGKIAGVVDTLKLMLPQQAAPQRQLIGFRNGVLDTRNGLFSPHRRENWLRTVSDVDYTRPVEGETLERHAPYFWQWLDRAAGCNAEKRDIILAALFMVLANRYDWQLFLEVTGPGGSGKSIMSDIATMLAGADNATSATIETLESSRERASVIGYSLIILPDQEKWSGDGAGLKAITGGDAVSVDPKYKDAYSTHIPAVILAVNNNPMRFTDRSGGVSRRRVILHFPEIIPANERDPQLKEKIQGELAVIVRQLMQRFSDPQDARRLLQSQQNSGEAMRIKRDADPMVDFCGYLFATAEPTGLHMGNASIRPLQPRRYLYHAYLAYMEANGYRNPLSMKSFSQALESILREYGLNYLKRRTKTGIQTNLDLTDESSTDWLPKCDEPAAA</sequence>
<dbReference type="AlphaFoldDB" id="A0A1W6B1M5"/>
<dbReference type="Pfam" id="PF08706">
    <property type="entry name" value="D5_N"/>
    <property type="match status" value="1"/>
</dbReference>
<proteinExistence type="predicted"/>
<evidence type="ECO:0000313" key="6">
    <source>
        <dbReference type="EMBL" id="ARJ40982.1"/>
    </source>
</evidence>
<dbReference type="KEGG" id="palh:B1H58_02535"/>
<dbReference type="InterPro" id="IPR013237">
    <property type="entry name" value="Phage_T7_Gp4_N"/>
</dbReference>
<organism evidence="6 7">
    <name type="scientific">Pantoea alhagi</name>
    <dbReference type="NCBI Taxonomy" id="1891675"/>
    <lineage>
        <taxon>Bacteria</taxon>
        <taxon>Pseudomonadati</taxon>
        <taxon>Pseudomonadota</taxon>
        <taxon>Gammaproteobacteria</taxon>
        <taxon>Enterobacterales</taxon>
        <taxon>Erwiniaceae</taxon>
        <taxon>Pantoea</taxon>
    </lineage>
</organism>
<keyword evidence="7" id="KW-1185">Reference proteome</keyword>
<dbReference type="InterPro" id="IPR036388">
    <property type="entry name" value="WH-like_DNA-bd_sf"/>
</dbReference>
<dbReference type="SMART" id="SM00885">
    <property type="entry name" value="D5_N"/>
    <property type="match status" value="1"/>
</dbReference>
<dbReference type="InterPro" id="IPR036390">
    <property type="entry name" value="WH_DNA-bd_sf"/>
</dbReference>
<dbReference type="STRING" id="1891675.B1H58_02535"/>